<dbReference type="Proteomes" id="UP001066276">
    <property type="component" value="Chromosome 5"/>
</dbReference>
<sequence>MRRPGAAPVRGPVRLLTASSGPRCWAPLKEEGLLLCRSERERLERARTGAIRSRLSSAVDGRSRPALHVRADFLRGRGRHRSARWGRGADFLPPQTCRGTSGGSGSPIVRLRSPRPCNAPRRMWIAVM</sequence>
<evidence type="ECO:0000313" key="2">
    <source>
        <dbReference type="EMBL" id="KAJ1152457.1"/>
    </source>
</evidence>
<evidence type="ECO:0000313" key="3">
    <source>
        <dbReference type="Proteomes" id="UP001066276"/>
    </source>
</evidence>
<protein>
    <submittedName>
        <fullName evidence="2">Uncharacterized protein</fullName>
    </submittedName>
</protein>
<proteinExistence type="predicted"/>
<comment type="caution">
    <text evidence="2">The sequence shown here is derived from an EMBL/GenBank/DDBJ whole genome shotgun (WGS) entry which is preliminary data.</text>
</comment>
<evidence type="ECO:0000256" key="1">
    <source>
        <dbReference type="SAM" id="MobiDB-lite"/>
    </source>
</evidence>
<organism evidence="2 3">
    <name type="scientific">Pleurodeles waltl</name>
    <name type="common">Iberian ribbed newt</name>
    <dbReference type="NCBI Taxonomy" id="8319"/>
    <lineage>
        <taxon>Eukaryota</taxon>
        <taxon>Metazoa</taxon>
        <taxon>Chordata</taxon>
        <taxon>Craniata</taxon>
        <taxon>Vertebrata</taxon>
        <taxon>Euteleostomi</taxon>
        <taxon>Amphibia</taxon>
        <taxon>Batrachia</taxon>
        <taxon>Caudata</taxon>
        <taxon>Salamandroidea</taxon>
        <taxon>Salamandridae</taxon>
        <taxon>Pleurodelinae</taxon>
        <taxon>Pleurodeles</taxon>
    </lineage>
</organism>
<reference evidence="2" key="1">
    <citation type="journal article" date="2022" name="bioRxiv">
        <title>Sequencing and chromosome-scale assembly of the giantPleurodeles waltlgenome.</title>
        <authorList>
            <person name="Brown T."/>
            <person name="Elewa A."/>
            <person name="Iarovenko S."/>
            <person name="Subramanian E."/>
            <person name="Araus A.J."/>
            <person name="Petzold A."/>
            <person name="Susuki M."/>
            <person name="Suzuki K.-i.T."/>
            <person name="Hayashi T."/>
            <person name="Toyoda A."/>
            <person name="Oliveira C."/>
            <person name="Osipova E."/>
            <person name="Leigh N.D."/>
            <person name="Simon A."/>
            <person name="Yun M.H."/>
        </authorList>
    </citation>
    <scope>NUCLEOTIDE SEQUENCE</scope>
    <source>
        <strain evidence="2">20211129_DDA</strain>
        <tissue evidence="2">Liver</tissue>
    </source>
</reference>
<feature type="region of interest" description="Disordered" evidence="1">
    <location>
        <begin position="84"/>
        <end position="110"/>
    </location>
</feature>
<name>A0AAV7RIG5_PLEWA</name>
<accession>A0AAV7RIG5</accession>
<gene>
    <name evidence="2" type="ORF">NDU88_005232</name>
</gene>
<keyword evidence="3" id="KW-1185">Reference proteome</keyword>
<dbReference type="EMBL" id="JANPWB010000009">
    <property type="protein sequence ID" value="KAJ1152457.1"/>
    <property type="molecule type" value="Genomic_DNA"/>
</dbReference>
<dbReference type="AlphaFoldDB" id="A0AAV7RIG5"/>